<evidence type="ECO:0000313" key="8">
    <source>
        <dbReference type="RefSeq" id="XP_070140513.1"/>
    </source>
</evidence>
<protein>
    <recommendedName>
        <fullName evidence="6">Gustatory receptor</fullName>
    </recommendedName>
</protein>
<evidence type="ECO:0000313" key="7">
    <source>
        <dbReference type="Proteomes" id="UP001652661"/>
    </source>
</evidence>
<feature type="transmembrane region" description="Helical" evidence="6">
    <location>
        <begin position="40"/>
        <end position="61"/>
    </location>
</feature>
<keyword evidence="4 6" id="KW-1133">Transmembrane helix</keyword>
<name>A0ABM4GCQ7_DROKI</name>
<feature type="transmembrane region" description="Helical" evidence="6">
    <location>
        <begin position="102"/>
        <end position="123"/>
    </location>
</feature>
<dbReference type="GeneID" id="108076158"/>
<feature type="transmembrane region" description="Helical" evidence="6">
    <location>
        <begin position="264"/>
        <end position="285"/>
    </location>
</feature>
<reference evidence="7" key="1">
    <citation type="submission" date="2025-05" db="UniProtKB">
        <authorList>
            <consortium name="RefSeq"/>
        </authorList>
    </citation>
    <scope>NUCLEOTIDE SEQUENCE [LARGE SCALE GENOMIC DNA]</scope>
    <source>
        <strain evidence="7">14028-0561.14</strain>
    </source>
</reference>
<feature type="transmembrane region" description="Helical" evidence="6">
    <location>
        <begin position="186"/>
        <end position="209"/>
    </location>
</feature>
<comment type="subcellular location">
    <subcellularLocation>
        <location evidence="1 6">Cell membrane</location>
        <topology evidence="1 6">Multi-pass membrane protein</topology>
    </subcellularLocation>
</comment>
<evidence type="ECO:0000256" key="6">
    <source>
        <dbReference type="RuleBase" id="RU363108"/>
    </source>
</evidence>
<comment type="similarity">
    <text evidence="6">Belongs to the insect chemoreceptor superfamily. Gustatory receptor (GR) family.</text>
</comment>
<proteinExistence type="inferred from homology"/>
<accession>A0ABM4GCQ7</accession>
<sequence>MWSAKKLPRKKYQIKHLPIHRPPSYHQQYVQRYQQLHKNLHWLIIISVLANTAPISLLPGCDNRFYRLLHLCWMILWYTCFALASYWEFMHVTIQRASLDRYLNAIESGVYIIHIFVIMLFTWKWRNWIPKVFKEFIKSDLERDYTIDRKRSRRFVGMQLFLVGIFTCLAFTFAFCSQKFVVSKSILSIICYVMPNIISSLSFIQYYLLLQGIAWRQRKVTENLERELFILINPRRSEIQKFRLQHAELTNFTWLVNRTFSWSIVLLFVGCFLNFNLVLFLVYQRVENPDMGDWAKWFYMLLWLAMHLGKVGSILYFNQKVQEEQSRCLALVNAAFFIESDLQETINHFVFQLQTDVRQHVVGGVIVLDLKFLTALLVASADFFIFLLQYDVTYEALSKTVQGNVTKT</sequence>
<comment type="caution">
    <text evidence="6">Lacks conserved residue(s) required for the propagation of feature annotation.</text>
</comment>
<keyword evidence="6 8" id="KW-0675">Receptor</keyword>
<organism evidence="7 8">
    <name type="scientific">Drosophila kikkawai</name>
    <name type="common">Fruit fly</name>
    <dbReference type="NCBI Taxonomy" id="30033"/>
    <lineage>
        <taxon>Eukaryota</taxon>
        <taxon>Metazoa</taxon>
        <taxon>Ecdysozoa</taxon>
        <taxon>Arthropoda</taxon>
        <taxon>Hexapoda</taxon>
        <taxon>Insecta</taxon>
        <taxon>Pterygota</taxon>
        <taxon>Neoptera</taxon>
        <taxon>Endopterygota</taxon>
        <taxon>Diptera</taxon>
        <taxon>Brachycera</taxon>
        <taxon>Muscomorpha</taxon>
        <taxon>Ephydroidea</taxon>
        <taxon>Drosophilidae</taxon>
        <taxon>Drosophila</taxon>
        <taxon>Sophophora</taxon>
    </lineage>
</organism>
<reference evidence="8" key="2">
    <citation type="submission" date="2025-08" db="UniProtKB">
        <authorList>
            <consortium name="RefSeq"/>
        </authorList>
    </citation>
    <scope>IDENTIFICATION</scope>
    <source>
        <strain evidence="8">14028-0561.14</strain>
        <tissue evidence="8">Whole fly</tissue>
    </source>
</reference>
<keyword evidence="7" id="KW-1185">Reference proteome</keyword>
<feature type="transmembrane region" description="Helical" evidence="6">
    <location>
        <begin position="297"/>
        <end position="317"/>
    </location>
</feature>
<evidence type="ECO:0000256" key="4">
    <source>
        <dbReference type="ARBA" id="ARBA00022989"/>
    </source>
</evidence>
<evidence type="ECO:0000256" key="5">
    <source>
        <dbReference type="ARBA" id="ARBA00023136"/>
    </source>
</evidence>
<gene>
    <name evidence="8" type="primary">Gr59f</name>
</gene>
<dbReference type="Pfam" id="PF08395">
    <property type="entry name" value="7tm_7"/>
    <property type="match status" value="1"/>
</dbReference>
<evidence type="ECO:0000256" key="3">
    <source>
        <dbReference type="ARBA" id="ARBA00022692"/>
    </source>
</evidence>
<dbReference type="Proteomes" id="UP001652661">
    <property type="component" value="Chromosome 2R"/>
</dbReference>
<keyword evidence="2 6" id="KW-1003">Cell membrane</keyword>
<dbReference type="RefSeq" id="XP_070140513.1">
    <property type="nucleotide sequence ID" value="XM_070284412.1"/>
</dbReference>
<evidence type="ECO:0000256" key="2">
    <source>
        <dbReference type="ARBA" id="ARBA00022475"/>
    </source>
</evidence>
<keyword evidence="6" id="KW-0807">Transducer</keyword>
<dbReference type="InterPro" id="IPR013604">
    <property type="entry name" value="7TM_chemorcpt"/>
</dbReference>
<comment type="function">
    <text evidence="6">Gustatory receptor which mediates acceptance or avoidance behavior, depending on its substrates.</text>
</comment>
<feature type="transmembrane region" description="Helical" evidence="6">
    <location>
        <begin position="361"/>
        <end position="388"/>
    </location>
</feature>
<feature type="transmembrane region" description="Helical" evidence="6">
    <location>
        <begin position="155"/>
        <end position="174"/>
    </location>
</feature>
<keyword evidence="5 6" id="KW-0472">Membrane</keyword>
<keyword evidence="3 6" id="KW-0812">Transmembrane</keyword>
<evidence type="ECO:0000256" key="1">
    <source>
        <dbReference type="ARBA" id="ARBA00004651"/>
    </source>
</evidence>
<feature type="transmembrane region" description="Helical" evidence="6">
    <location>
        <begin position="68"/>
        <end position="87"/>
    </location>
</feature>